<comment type="similarity">
    <text evidence="1">Belongs to the universal ribosomal protein uS2 family.</text>
</comment>
<dbReference type="GO" id="GO:0005840">
    <property type="term" value="C:ribosome"/>
    <property type="evidence" value="ECO:0007669"/>
    <property type="project" value="InterPro"/>
</dbReference>
<dbReference type="SUPFAM" id="SSF50382">
    <property type="entry name" value="Agglutinin"/>
    <property type="match status" value="2"/>
</dbReference>
<dbReference type="AlphaFoldDB" id="A0A803PAS9"/>
<dbReference type="InterPro" id="IPR008998">
    <property type="entry name" value="Agglutinin"/>
</dbReference>
<dbReference type="Gene3D" id="2.80.10.50">
    <property type="match status" value="2"/>
</dbReference>
<dbReference type="PANTHER" id="PTHR39244">
    <property type="entry name" value="NATTERIN-4"/>
    <property type="match status" value="1"/>
</dbReference>
<dbReference type="Gene3D" id="2.170.15.10">
    <property type="entry name" value="Proaerolysin, chain A, domain 3"/>
    <property type="match status" value="1"/>
</dbReference>
<dbReference type="EnsemblPlants" id="evm.model.03.88">
    <property type="protein sequence ID" value="cds.evm.model.03.88"/>
    <property type="gene ID" value="evm.TU.03.88"/>
</dbReference>
<dbReference type="PRINTS" id="PR00395">
    <property type="entry name" value="RIBOSOMALS2"/>
</dbReference>
<dbReference type="GO" id="GO:0006412">
    <property type="term" value="P:translation"/>
    <property type="evidence" value="ECO:0007669"/>
    <property type="project" value="InterPro"/>
</dbReference>
<reference evidence="3" key="2">
    <citation type="submission" date="2021-03" db="UniProtKB">
        <authorList>
            <consortium name="EnsemblPlants"/>
        </authorList>
    </citation>
    <scope>IDENTIFICATION</scope>
</reference>
<proteinExistence type="inferred from homology"/>
<dbReference type="GO" id="GO:0003735">
    <property type="term" value="F:structural constituent of ribosome"/>
    <property type="evidence" value="ECO:0007669"/>
    <property type="project" value="InterPro"/>
</dbReference>
<keyword evidence="4" id="KW-1185">Reference proteome</keyword>
<dbReference type="Pfam" id="PF03318">
    <property type="entry name" value="ETX_MTX2"/>
    <property type="match status" value="1"/>
</dbReference>
<evidence type="ECO:0000313" key="3">
    <source>
        <dbReference type="EnsemblPlants" id="cds.evm.model.03.88"/>
    </source>
</evidence>
<dbReference type="Proteomes" id="UP000596661">
    <property type="component" value="Chromosome 3"/>
</dbReference>
<organism evidence="3 4">
    <name type="scientific">Cannabis sativa</name>
    <name type="common">Hemp</name>
    <name type="synonym">Marijuana</name>
    <dbReference type="NCBI Taxonomy" id="3483"/>
    <lineage>
        <taxon>Eukaryota</taxon>
        <taxon>Viridiplantae</taxon>
        <taxon>Streptophyta</taxon>
        <taxon>Embryophyta</taxon>
        <taxon>Tracheophyta</taxon>
        <taxon>Spermatophyta</taxon>
        <taxon>Magnoliopsida</taxon>
        <taxon>eudicotyledons</taxon>
        <taxon>Gunneridae</taxon>
        <taxon>Pentapetalae</taxon>
        <taxon>rosids</taxon>
        <taxon>fabids</taxon>
        <taxon>Rosales</taxon>
        <taxon>Cannabaceae</taxon>
        <taxon>Cannabis</taxon>
    </lineage>
</organism>
<dbReference type="InterPro" id="IPR053237">
    <property type="entry name" value="Natterin_C"/>
</dbReference>
<dbReference type="Pfam" id="PF00318">
    <property type="entry name" value="Ribosomal_S2"/>
    <property type="match status" value="1"/>
</dbReference>
<protein>
    <recommendedName>
        <fullName evidence="2">Agglutinin domain-containing protein</fullName>
    </recommendedName>
</protein>
<sequence>MSVILPRFVVIKSVVNNKYLKRISKEESSKKGVHDTFLTFLADDISSRYIKFEIETAQKDGQFVHIKCCHNNKYLSIQEYKDPYHGAIKHYYIEATAVEPIEDAADLTTTTMFMPLKAYDGDGVREYFKFLHHATGFYAYHSNEDLGQLNTKDGLEAVLGTTDDSSDRFRVVDWESLVIFPKTPLAFKLPGKDNKYLSVVDSTKVPHYLQFVPDQNIDNKNTMANEISCYEDGCIRIKNKSTGMFWMVDSGKDWVTADYSEDTDVKEYTVFWPIKLSKNTIALRDWKRYSFCQSYSSEDIKECLNSSALTITDKVKLEVVENIISKSIYEIRYHKDEGKLYNLNVVQKGYASADNYEDVEEHNEISLKFSYKKTTSSNFGSTHSLKLGGKATLKVDWIPFIVENGIEFTTDYTYEYQWGETTTSETLIEATYTAKVPKMKRVKVTLVATEGMCEVPFSYTRRDIHYNGDAVVHKLDDGIYKGPIKEAALGNIPTIAFCDTDSPMRYVDIGIPANNKGKHSIGCLFWLLARMVLEMRGTIRTGHKWDVMVDLFFYREPEEAKTEEEEEAIVGADYGVTDYATSGLAGLSAEQWPSQIADAPWPAEVSGAIPAVPAVGWTTEAAAVPLAAEGWDVAIPPAQLPTETAPTGWE</sequence>
<dbReference type="SUPFAM" id="SSF56973">
    <property type="entry name" value="Aerolisin/ETX pore-forming domain"/>
    <property type="match status" value="1"/>
</dbReference>
<feature type="domain" description="Agglutinin" evidence="2">
    <location>
        <begin position="178"/>
        <end position="321"/>
    </location>
</feature>
<dbReference type="InterPro" id="IPR001865">
    <property type="entry name" value="Ribosomal_uS2"/>
</dbReference>
<reference evidence="3" key="1">
    <citation type="submission" date="2018-11" db="EMBL/GenBank/DDBJ databases">
        <authorList>
            <person name="Grassa J C."/>
        </authorList>
    </citation>
    <scope>NUCLEOTIDE SEQUENCE [LARGE SCALE GENOMIC DNA]</scope>
</reference>
<dbReference type="Gramene" id="evm.model.03.88">
    <property type="protein sequence ID" value="cds.evm.model.03.88"/>
    <property type="gene ID" value="evm.TU.03.88"/>
</dbReference>
<accession>A0A803PAS9</accession>
<dbReference type="EMBL" id="UZAU01000246">
    <property type="status" value="NOT_ANNOTATED_CDS"/>
    <property type="molecule type" value="Genomic_DNA"/>
</dbReference>
<dbReference type="SUPFAM" id="SSF52313">
    <property type="entry name" value="Ribosomal protein S2"/>
    <property type="match status" value="1"/>
</dbReference>
<dbReference type="Gene3D" id="3.40.50.10490">
    <property type="entry name" value="Glucose-6-phosphate isomerase like protein, domain 1"/>
    <property type="match status" value="1"/>
</dbReference>
<dbReference type="CDD" id="cd20216">
    <property type="entry name" value="PFM_HFR-2-like"/>
    <property type="match status" value="1"/>
</dbReference>
<dbReference type="InterPro" id="IPR004991">
    <property type="entry name" value="Aerolysin-like"/>
</dbReference>
<evidence type="ECO:0000313" key="4">
    <source>
        <dbReference type="Proteomes" id="UP000596661"/>
    </source>
</evidence>
<evidence type="ECO:0000256" key="1">
    <source>
        <dbReference type="ARBA" id="ARBA00006242"/>
    </source>
</evidence>
<evidence type="ECO:0000259" key="2">
    <source>
        <dbReference type="SMART" id="SM00791"/>
    </source>
</evidence>
<dbReference type="InterPro" id="IPR023591">
    <property type="entry name" value="Ribosomal_uS2_flav_dom_sf"/>
</dbReference>
<dbReference type="SMART" id="SM00791">
    <property type="entry name" value="Agglutinin"/>
    <property type="match status" value="1"/>
</dbReference>
<name>A0A803PAS9_CANSA</name>
<dbReference type="Pfam" id="PF07468">
    <property type="entry name" value="Agglutinin"/>
    <property type="match status" value="1"/>
</dbReference>
<dbReference type="InterPro" id="IPR036242">
    <property type="entry name" value="Agglutinin_dom_sf"/>
</dbReference>
<dbReference type="PANTHER" id="PTHR39244:SF5">
    <property type="entry name" value="NATTERIN-3-LIKE"/>
    <property type="match status" value="1"/>
</dbReference>
<dbReference type="OMA" id="RPNEEYW"/>